<dbReference type="Pfam" id="PF00440">
    <property type="entry name" value="TetR_N"/>
    <property type="match status" value="1"/>
</dbReference>
<evidence type="ECO:0000259" key="3">
    <source>
        <dbReference type="PROSITE" id="PS50977"/>
    </source>
</evidence>
<comment type="caution">
    <text evidence="4">The sequence shown here is derived from an EMBL/GenBank/DDBJ whole genome shotgun (WGS) entry which is preliminary data.</text>
</comment>
<keyword evidence="1 2" id="KW-0238">DNA-binding</keyword>
<feature type="domain" description="HTH tetR-type" evidence="3">
    <location>
        <begin position="32"/>
        <end position="93"/>
    </location>
</feature>
<gene>
    <name evidence="4" type="ORF">GORHZ_069_00430</name>
</gene>
<dbReference type="STRING" id="1108045.GORHZ_069_00430"/>
<dbReference type="SUPFAM" id="SSF46689">
    <property type="entry name" value="Homeodomain-like"/>
    <property type="match status" value="1"/>
</dbReference>
<dbReference type="EMBL" id="BAHC01000069">
    <property type="protein sequence ID" value="GAB89664.1"/>
    <property type="molecule type" value="Genomic_DNA"/>
</dbReference>
<dbReference type="PANTHER" id="PTHR43479">
    <property type="entry name" value="ACREF/ENVCD OPERON REPRESSOR-RELATED"/>
    <property type="match status" value="1"/>
</dbReference>
<evidence type="ECO:0000256" key="1">
    <source>
        <dbReference type="ARBA" id="ARBA00023125"/>
    </source>
</evidence>
<feature type="DNA-binding region" description="H-T-H motif" evidence="2">
    <location>
        <begin position="56"/>
        <end position="75"/>
    </location>
</feature>
<dbReference type="PROSITE" id="PS50977">
    <property type="entry name" value="HTH_TETR_2"/>
    <property type="match status" value="1"/>
</dbReference>
<proteinExistence type="predicted"/>
<dbReference type="AlphaFoldDB" id="K6WSX9"/>
<accession>K6WSX9</accession>
<dbReference type="eggNOG" id="COG1309">
    <property type="taxonomic scope" value="Bacteria"/>
</dbReference>
<dbReference type="InterPro" id="IPR050624">
    <property type="entry name" value="HTH-type_Tx_Regulator"/>
</dbReference>
<reference evidence="4 5" key="1">
    <citation type="submission" date="2012-08" db="EMBL/GenBank/DDBJ databases">
        <title>Whole genome shotgun sequence of Gordonia rhizosphera NBRC 16068.</title>
        <authorList>
            <person name="Takarada H."/>
            <person name="Isaki S."/>
            <person name="Hosoyama A."/>
            <person name="Tsuchikane K."/>
            <person name="Katsumata H."/>
            <person name="Baba S."/>
            <person name="Ohji S."/>
            <person name="Yamazaki S."/>
            <person name="Fujita N."/>
        </authorList>
    </citation>
    <scope>NUCLEOTIDE SEQUENCE [LARGE SCALE GENOMIC DNA]</scope>
    <source>
        <strain evidence="4 5">NBRC 16068</strain>
    </source>
</reference>
<dbReference type="OrthoDB" id="3469831at2"/>
<dbReference type="Gene3D" id="1.10.357.10">
    <property type="entry name" value="Tetracycline Repressor, domain 2"/>
    <property type="match status" value="1"/>
</dbReference>
<dbReference type="InterPro" id="IPR009057">
    <property type="entry name" value="Homeodomain-like_sf"/>
</dbReference>
<evidence type="ECO:0000313" key="4">
    <source>
        <dbReference type="EMBL" id="GAB89664.1"/>
    </source>
</evidence>
<protein>
    <submittedName>
        <fullName evidence="4">Putative TetR family transcriptional regulator</fullName>
    </submittedName>
</protein>
<keyword evidence="5" id="KW-1185">Reference proteome</keyword>
<dbReference type="InterPro" id="IPR001647">
    <property type="entry name" value="HTH_TetR"/>
</dbReference>
<dbReference type="PANTHER" id="PTHR43479:SF11">
    <property type="entry name" value="ACREF_ENVCD OPERON REPRESSOR-RELATED"/>
    <property type="match status" value="1"/>
</dbReference>
<evidence type="ECO:0000313" key="5">
    <source>
        <dbReference type="Proteomes" id="UP000008363"/>
    </source>
</evidence>
<organism evidence="4 5">
    <name type="scientific">Gordonia rhizosphera NBRC 16068</name>
    <dbReference type="NCBI Taxonomy" id="1108045"/>
    <lineage>
        <taxon>Bacteria</taxon>
        <taxon>Bacillati</taxon>
        <taxon>Actinomycetota</taxon>
        <taxon>Actinomycetes</taxon>
        <taxon>Mycobacteriales</taxon>
        <taxon>Gordoniaceae</taxon>
        <taxon>Gordonia</taxon>
    </lineage>
</organism>
<sequence length="219" mass="23088">MVTVTGSSAVEGSGVARRIASRAVANREAMYASEVGRLIDAGRAVMATTGTSGKPRVADIVSAAGLSNDAFYRHFRSKDELVAAILEDGTDRLHDYIAHQMGKEATPRDRVVRWVHGVLSQAEAESARTTRAVLWNAGGAGAGITSSPPAVGARLAELLHQPFAELGSAEPFLEAQLAAHSTLGILTDHLWRQVQPTSEDAERIVAALLRMVTGAAPKA</sequence>
<evidence type="ECO:0000256" key="2">
    <source>
        <dbReference type="PROSITE-ProRule" id="PRU00335"/>
    </source>
</evidence>
<dbReference type="GO" id="GO:0003677">
    <property type="term" value="F:DNA binding"/>
    <property type="evidence" value="ECO:0007669"/>
    <property type="project" value="UniProtKB-UniRule"/>
</dbReference>
<name>K6WSX9_9ACTN</name>
<dbReference type="Proteomes" id="UP000008363">
    <property type="component" value="Unassembled WGS sequence"/>
</dbReference>